<comment type="caution">
    <text evidence="3">The sequence shown here is derived from an EMBL/GenBank/DDBJ whole genome shotgun (WGS) entry which is preliminary data.</text>
</comment>
<dbReference type="RefSeq" id="WP_158637294.1">
    <property type="nucleotide sequence ID" value="NZ_VLLE01000002.1"/>
</dbReference>
<reference evidence="3 4" key="1">
    <citation type="journal article" date="2015" name="Stand. Genomic Sci.">
        <title>Genomic Encyclopedia of Bacterial and Archaeal Type Strains, Phase III: the genomes of soil and plant-associated and newly described type strains.</title>
        <authorList>
            <person name="Whitman W.B."/>
            <person name="Woyke T."/>
            <person name="Klenk H.P."/>
            <person name="Zhou Y."/>
            <person name="Lilburn T.G."/>
            <person name="Beck B.J."/>
            <person name="De Vos P."/>
            <person name="Vandamme P."/>
            <person name="Eisen J.A."/>
            <person name="Garrity G."/>
            <person name="Hugenholtz P."/>
            <person name="Kyrpides N.C."/>
        </authorList>
    </citation>
    <scope>NUCLEOTIDE SEQUENCE [LARGE SCALE GENOMIC DNA]</scope>
    <source>
        <strain evidence="3 4">CGMCC 1.7271</strain>
    </source>
</reference>
<dbReference type="Pfam" id="PF03629">
    <property type="entry name" value="SASA"/>
    <property type="match status" value="1"/>
</dbReference>
<evidence type="ECO:0000259" key="2">
    <source>
        <dbReference type="Pfam" id="PF03629"/>
    </source>
</evidence>
<dbReference type="Gene3D" id="3.40.50.1110">
    <property type="entry name" value="SGNH hydrolase"/>
    <property type="match status" value="1"/>
</dbReference>
<dbReference type="PANTHER" id="PTHR22901">
    <property type="entry name" value="SIALATE O-ACETYLESTERASE"/>
    <property type="match status" value="1"/>
</dbReference>
<dbReference type="SUPFAM" id="SSF52266">
    <property type="entry name" value="SGNH hydrolase"/>
    <property type="match status" value="1"/>
</dbReference>
<dbReference type="InterPro" id="IPR036514">
    <property type="entry name" value="SGNH_hydro_sf"/>
</dbReference>
<sequence>MLRLLLIRSAFLFLFFSIAVNLSAQLRIPGIFSNNMVLQRNKPVPVWGKANPGTSITVTFQSQQKNTVAGADSNWIITLDPLSTSATPSTLTIKGNETISFANVLVGDVWLCSGQSNMEYPLDRTLKRYAAPKKGTDPSEAELKSSNKPDAIRYSYVERVLNQYPALPTKGWVNGNDTIVRYVSAIGYFFAKEIFEQTNVPIGIISTSWGGTRIEQWTPDWAYASSPIFKDSTVKPNYKIDGMHPGQMYKGMFEPLVPFAVKAVLWYQGESNCMIEDQSTYKEKFSIFINAWRKVLKDETLPFYTVQISPYLYTARKDSKPHTPELLAEFWEVQTECTELPNVHMVVTTDLVDNLKDIHPSYKWTVAHRLALQALHNSYGQTKIEAYGPTYVSHKIKKNSIIVQFSHTGTGLASSDQQPLNWFTIAGADGVFVPATAVIRNNTVVVSAKEVKKPKQVRFAWNETAQPNFVNSEGLPALPFRTH</sequence>
<dbReference type="InterPro" id="IPR039329">
    <property type="entry name" value="SIAE"/>
</dbReference>
<gene>
    <name evidence="3" type="ORF">IQ13_0759</name>
</gene>
<protein>
    <submittedName>
        <fullName evidence="3">Sialate O-acetylesterase</fullName>
    </submittedName>
</protein>
<evidence type="ECO:0000313" key="4">
    <source>
        <dbReference type="Proteomes" id="UP000316167"/>
    </source>
</evidence>
<dbReference type="PANTHER" id="PTHR22901:SF0">
    <property type="entry name" value="SIALATE O-ACETYLESTERASE"/>
    <property type="match status" value="1"/>
</dbReference>
<proteinExistence type="predicted"/>
<dbReference type="Proteomes" id="UP000316167">
    <property type="component" value="Unassembled WGS sequence"/>
</dbReference>
<evidence type="ECO:0000313" key="3">
    <source>
        <dbReference type="EMBL" id="TWI85596.1"/>
    </source>
</evidence>
<dbReference type="OrthoDB" id="9816001at2"/>
<dbReference type="GO" id="GO:0005975">
    <property type="term" value="P:carbohydrate metabolic process"/>
    <property type="evidence" value="ECO:0007669"/>
    <property type="project" value="TreeGrafter"/>
</dbReference>
<dbReference type="EMBL" id="VLLE01000002">
    <property type="protein sequence ID" value="TWI85596.1"/>
    <property type="molecule type" value="Genomic_DNA"/>
</dbReference>
<organism evidence="3 4">
    <name type="scientific">Lacibacter cauensis</name>
    <dbReference type="NCBI Taxonomy" id="510947"/>
    <lineage>
        <taxon>Bacteria</taxon>
        <taxon>Pseudomonadati</taxon>
        <taxon>Bacteroidota</taxon>
        <taxon>Chitinophagia</taxon>
        <taxon>Chitinophagales</taxon>
        <taxon>Chitinophagaceae</taxon>
        <taxon>Lacibacter</taxon>
    </lineage>
</organism>
<dbReference type="AlphaFoldDB" id="A0A562SXY2"/>
<name>A0A562SXY2_9BACT</name>
<keyword evidence="4" id="KW-1185">Reference proteome</keyword>
<dbReference type="InterPro" id="IPR005181">
    <property type="entry name" value="SASA"/>
</dbReference>
<evidence type="ECO:0000256" key="1">
    <source>
        <dbReference type="ARBA" id="ARBA00022801"/>
    </source>
</evidence>
<dbReference type="GO" id="GO:0001681">
    <property type="term" value="F:sialate O-acetylesterase activity"/>
    <property type="evidence" value="ECO:0007669"/>
    <property type="project" value="InterPro"/>
</dbReference>
<keyword evidence="1" id="KW-0378">Hydrolase</keyword>
<accession>A0A562SXY2</accession>
<feature type="domain" description="Sialate O-acetylesterase" evidence="2">
    <location>
        <begin position="107"/>
        <end position="362"/>
    </location>
</feature>